<comment type="caution">
    <text evidence="1">The sequence shown here is derived from an EMBL/GenBank/DDBJ whole genome shotgun (WGS) entry which is preliminary data.</text>
</comment>
<name>A0AAE3J943_9FIRM</name>
<protein>
    <submittedName>
        <fullName evidence="1">Uncharacterized protein</fullName>
    </submittedName>
</protein>
<dbReference type="Proteomes" id="UP001198242">
    <property type="component" value="Unassembled WGS sequence"/>
</dbReference>
<dbReference type="AlphaFoldDB" id="A0AAE3J943"/>
<keyword evidence="2" id="KW-1185">Reference proteome</keyword>
<dbReference type="EMBL" id="JAJEQM010000004">
    <property type="protein sequence ID" value="MCC2210021.1"/>
    <property type="molecule type" value="Genomic_DNA"/>
</dbReference>
<evidence type="ECO:0000313" key="1">
    <source>
        <dbReference type="EMBL" id="MCC2210021.1"/>
    </source>
</evidence>
<organism evidence="1 2">
    <name type="scientific">Hominilimicola fabiformis</name>
    <dbReference type="NCBI Taxonomy" id="2885356"/>
    <lineage>
        <taxon>Bacteria</taxon>
        <taxon>Bacillati</taxon>
        <taxon>Bacillota</taxon>
        <taxon>Clostridia</taxon>
        <taxon>Eubacteriales</taxon>
        <taxon>Oscillospiraceae</taxon>
        <taxon>Hominilimicola</taxon>
    </lineage>
</organism>
<sequence length="448" mass="53634">MNLEEVFPRASIEEKEYTIEKIERLLGDNNEVLLNYDNGDYLDDIEHIFEIIKNTVSIVLKIAMRPFMFKHKVKSVKELLDLYHYDFKILEIITLFKTLDDMKDQFTQTSVYSIINNYEQQYQRNSDVKIDAKEKRIKKLHKENKSRNDEHLKYFGYSNEMEMKEKVKDIDYYNFLLDNKKIGNFLYYDTKAINKDMIETFIKGYDEIEKEADINRFKLDFFLERDSKINIMAAWAFAIANLKNVDETVISSRKNDVKKLHCYNPLKNELDILYYSHQIEDKACKDVYQVFFDVKGRTIETGLYIGEDINKVISNPLLNILKLNDIVFGLEKICKLWGLGFEKINETIQWINELDVISEYTKCCVSIIFANMFINNKFNINAKYKKRECNYLNREISEYIDEIMYSNSSCEYFDKSFGYMKDGEYHMIKRMQNYRSVIKYLNRIYVNK</sequence>
<dbReference type="RefSeq" id="WP_308456049.1">
    <property type="nucleotide sequence ID" value="NZ_JAJEQM010000004.1"/>
</dbReference>
<accession>A0AAE3J943</accession>
<gene>
    <name evidence="1" type="ORF">LKE05_04340</name>
</gene>
<proteinExistence type="predicted"/>
<evidence type="ECO:0000313" key="2">
    <source>
        <dbReference type="Proteomes" id="UP001198242"/>
    </source>
</evidence>
<reference evidence="1 2" key="1">
    <citation type="submission" date="2021-10" db="EMBL/GenBank/DDBJ databases">
        <title>Anaerobic single-cell dispensing facilitates the cultivation of human gut bacteria.</title>
        <authorList>
            <person name="Afrizal A."/>
        </authorList>
    </citation>
    <scope>NUCLEOTIDE SEQUENCE [LARGE SCALE GENOMIC DNA]</scope>
    <source>
        <strain evidence="1 2">CLA-AA-H232</strain>
    </source>
</reference>